<feature type="compositionally biased region" description="Low complexity" evidence="1">
    <location>
        <begin position="303"/>
        <end position="319"/>
    </location>
</feature>
<organism evidence="3 4">
    <name type="scientific">Tetradesmus obliquus</name>
    <name type="common">Green alga</name>
    <name type="synonym">Acutodesmus obliquus</name>
    <dbReference type="NCBI Taxonomy" id="3088"/>
    <lineage>
        <taxon>Eukaryota</taxon>
        <taxon>Viridiplantae</taxon>
        <taxon>Chlorophyta</taxon>
        <taxon>core chlorophytes</taxon>
        <taxon>Chlorophyceae</taxon>
        <taxon>CS clade</taxon>
        <taxon>Sphaeropleales</taxon>
        <taxon>Scenedesmaceae</taxon>
        <taxon>Tetradesmus</taxon>
    </lineage>
</organism>
<keyword evidence="2" id="KW-0732">Signal</keyword>
<feature type="chain" id="PRO_5047510004" description="Pherophorin domain-containing protein" evidence="2">
    <location>
        <begin position="30"/>
        <end position="578"/>
    </location>
</feature>
<feature type="compositionally biased region" description="Low complexity" evidence="1">
    <location>
        <begin position="502"/>
        <end position="514"/>
    </location>
</feature>
<feature type="compositionally biased region" description="Pro residues" evidence="1">
    <location>
        <begin position="289"/>
        <end position="302"/>
    </location>
</feature>
<feature type="compositionally biased region" description="Low complexity" evidence="1">
    <location>
        <begin position="331"/>
        <end position="346"/>
    </location>
</feature>
<feature type="compositionally biased region" description="Polar residues" evidence="1">
    <location>
        <begin position="539"/>
        <end position="548"/>
    </location>
</feature>
<proteinExistence type="predicted"/>
<evidence type="ECO:0000313" key="3">
    <source>
        <dbReference type="EMBL" id="WIA11320.1"/>
    </source>
</evidence>
<reference evidence="3 4" key="1">
    <citation type="submission" date="2023-05" db="EMBL/GenBank/DDBJ databases">
        <title>A 100% complete, gapless, phased diploid assembly of the Scenedesmus obliquus UTEX 3031 genome.</title>
        <authorList>
            <person name="Biondi T.C."/>
            <person name="Hanschen E.R."/>
            <person name="Kwon T."/>
            <person name="Eng W."/>
            <person name="Kruse C.P.S."/>
            <person name="Koehler S.I."/>
            <person name="Kunde Y."/>
            <person name="Gleasner C.D."/>
            <person name="You Mak K.T."/>
            <person name="Polle J."/>
            <person name="Hovde B.T."/>
            <person name="Starkenburg S.R."/>
        </authorList>
    </citation>
    <scope>NUCLEOTIDE SEQUENCE [LARGE SCALE GENOMIC DNA]</scope>
    <source>
        <strain evidence="3 4">DOE0152z</strain>
    </source>
</reference>
<name>A0ABY8TQC7_TETOB</name>
<accession>A0ABY8TQC7</accession>
<feature type="signal peptide" evidence="2">
    <location>
        <begin position="1"/>
        <end position="29"/>
    </location>
</feature>
<feature type="compositionally biased region" description="Pro residues" evidence="1">
    <location>
        <begin position="515"/>
        <end position="532"/>
    </location>
</feature>
<evidence type="ECO:0008006" key="5">
    <source>
        <dbReference type="Google" id="ProtNLM"/>
    </source>
</evidence>
<evidence type="ECO:0000256" key="1">
    <source>
        <dbReference type="SAM" id="MobiDB-lite"/>
    </source>
</evidence>
<keyword evidence="4" id="KW-1185">Reference proteome</keyword>
<feature type="compositionally biased region" description="Pro residues" evidence="1">
    <location>
        <begin position="347"/>
        <end position="366"/>
    </location>
</feature>
<sequence>MASGQWQGMPLLLVIAVLLLWQHPMAVQAACCTQGQPSYIGAGFVPASYGYTYKTLTCSDGPCVGANFNYLTAGFGVSQSADPDACCSTDTNPNNGYWYNPPAGSGQTWWRTETAYGGPYPGTGRTCNPSVAKHTCSSSQAVPRCVDTRPDLPDAQPWYCDAAQGLFVNQSAWNAPSPSNTVCCLRATCGDRDVFRPNAQPHRCPMGSELDPGATDASPPTNRRCCRPVPTCGDWNLQQRNAQPWICDLARGLAQNPNATMYPNPSDAMAPPPSPSPSSSQTPTSSPIIPSPSPTPTQPSPSPAATASPSPAATASPSPATAPSPSPSPAATPGVASPSPSLAPASSPSPSPSVVVPPPSPAPTGPFPTGATCGDVNPALGDFQPFPCPAGTLNNPARFARTNPTTRRCCMATCSDYNVNLDNQQAWPCPEGTVPNPANALWNPPNNGMCCLGTCSDRLPGVDGKQPWRCPANTLVNASAALKSPASDTDCCLNLPPAASPSPAATPQAASPSPAVTPPAASPSPAVTPSPSPAETATCGDTNLNLDGQQPYPCPEGLVNNPASFLVNPPNADDKCVA</sequence>
<feature type="region of interest" description="Disordered" evidence="1">
    <location>
        <begin position="502"/>
        <end position="578"/>
    </location>
</feature>
<evidence type="ECO:0000256" key="2">
    <source>
        <dbReference type="SAM" id="SignalP"/>
    </source>
</evidence>
<dbReference type="Proteomes" id="UP001244341">
    <property type="component" value="Chromosome 3b"/>
</dbReference>
<feature type="compositionally biased region" description="Low complexity" evidence="1">
    <location>
        <begin position="277"/>
        <end position="288"/>
    </location>
</feature>
<evidence type="ECO:0000313" key="4">
    <source>
        <dbReference type="Proteomes" id="UP001244341"/>
    </source>
</evidence>
<feature type="region of interest" description="Disordered" evidence="1">
    <location>
        <begin position="258"/>
        <end position="378"/>
    </location>
</feature>
<feature type="compositionally biased region" description="Pro residues" evidence="1">
    <location>
        <begin position="320"/>
        <end position="330"/>
    </location>
</feature>
<feature type="region of interest" description="Disordered" evidence="1">
    <location>
        <begin position="201"/>
        <end position="222"/>
    </location>
</feature>
<dbReference type="EMBL" id="CP126210">
    <property type="protein sequence ID" value="WIA11320.1"/>
    <property type="molecule type" value="Genomic_DNA"/>
</dbReference>
<gene>
    <name evidence="3" type="ORF">OEZ85_011443</name>
</gene>
<protein>
    <recommendedName>
        <fullName evidence="5">Pherophorin domain-containing protein</fullName>
    </recommendedName>
</protein>